<keyword evidence="4" id="KW-1185">Reference proteome</keyword>
<gene>
    <name evidence="3" type="ORF">TRUGW13939_10138</name>
</gene>
<organism evidence="3 4">
    <name type="scientific">Talaromyces rugulosus</name>
    <name type="common">Penicillium rugulosum</name>
    <dbReference type="NCBI Taxonomy" id="121627"/>
    <lineage>
        <taxon>Eukaryota</taxon>
        <taxon>Fungi</taxon>
        <taxon>Dikarya</taxon>
        <taxon>Ascomycota</taxon>
        <taxon>Pezizomycotina</taxon>
        <taxon>Eurotiomycetes</taxon>
        <taxon>Eurotiomycetidae</taxon>
        <taxon>Eurotiales</taxon>
        <taxon>Trichocomaceae</taxon>
        <taxon>Talaromyces</taxon>
        <taxon>Talaromyces sect. Islandici</taxon>
    </lineage>
</organism>
<name>A0A7H8R978_TALRU</name>
<dbReference type="KEGG" id="trg:TRUGW13939_10138"/>
<evidence type="ECO:0000313" key="4">
    <source>
        <dbReference type="Proteomes" id="UP000509510"/>
    </source>
</evidence>
<protein>
    <recommendedName>
        <fullName evidence="5">DUF1917 domain-containing protein</fullName>
    </recommendedName>
</protein>
<dbReference type="PANTHER" id="PTHR31977">
    <property type="entry name" value="UPF0696 PROTEIN C11ORF68"/>
    <property type="match status" value="1"/>
</dbReference>
<dbReference type="Proteomes" id="UP000509510">
    <property type="component" value="Chromosome V"/>
</dbReference>
<dbReference type="Pfam" id="PF08939">
    <property type="entry name" value="Bles03"/>
    <property type="match status" value="1"/>
</dbReference>
<dbReference type="PANTHER" id="PTHR31977:SF1">
    <property type="entry name" value="UPF0696 PROTEIN C11ORF68"/>
    <property type="match status" value="1"/>
</dbReference>
<evidence type="ECO:0000256" key="1">
    <source>
        <dbReference type="ARBA" id="ARBA00010568"/>
    </source>
</evidence>
<dbReference type="InterPro" id="IPR015034">
    <property type="entry name" value="Bles03"/>
</dbReference>
<reference evidence="4" key="1">
    <citation type="submission" date="2020-06" db="EMBL/GenBank/DDBJ databases">
        <title>A chromosome-scale genome assembly of Talaromyces rugulosus W13939.</title>
        <authorList>
            <person name="Wang B."/>
            <person name="Guo L."/>
            <person name="Ye K."/>
            <person name="Wang L."/>
        </authorList>
    </citation>
    <scope>NUCLEOTIDE SEQUENCE [LARGE SCALE GENOMIC DNA]</scope>
    <source>
        <strain evidence="4">W13939</strain>
    </source>
</reference>
<evidence type="ECO:0000256" key="2">
    <source>
        <dbReference type="SAM" id="MobiDB-lite"/>
    </source>
</evidence>
<dbReference type="AlphaFoldDB" id="A0A7H8R978"/>
<dbReference type="EMBL" id="CP055902">
    <property type="protein sequence ID" value="QKX62970.1"/>
    <property type="molecule type" value="Genomic_DNA"/>
</dbReference>
<accession>A0A7H8R978</accession>
<dbReference type="InterPro" id="IPR023398">
    <property type="entry name" value="TIF_eIF4e-like"/>
</dbReference>
<sequence>MSSKTAVLEDVLSDESSFYGDDDTKEEFENRAASYDGREDWLEFQQNSPAAIAYKTLHPPAKSSEADDDEAANLSSKLLPSHNKRAHVHDGRQEHCWHMNEPIHEFTSRLRPSDAICAELLGPWIRVRYPFTKEETSDEEIARFVSQGRRLLYDFEEDKSNLEVAHAKSNAKSTAPLTRKLNTMRKTLEKKLLSMARERGVTDGKWMFFKPPGQIDEYWTTIAATTSRGELGIQAKVATSSSSASSSDRVICVYTHDWEDKRDVRRVLEKSVTLGLVREDQKPIYYKCDAWTYLDIKANNPWGLKASMYSSRDILQGRP</sequence>
<feature type="region of interest" description="Disordered" evidence="2">
    <location>
        <begin position="1"/>
        <end position="25"/>
    </location>
</feature>
<dbReference type="Gene3D" id="3.30.760.10">
    <property type="entry name" value="RNA Cap, Translation Initiation Factor Eif4e"/>
    <property type="match status" value="1"/>
</dbReference>
<dbReference type="SUPFAM" id="SSF55418">
    <property type="entry name" value="eIF4e-like"/>
    <property type="match status" value="1"/>
</dbReference>
<evidence type="ECO:0000313" key="3">
    <source>
        <dbReference type="EMBL" id="QKX62970.1"/>
    </source>
</evidence>
<dbReference type="GeneID" id="55997619"/>
<proteinExistence type="inferred from homology"/>
<comment type="similarity">
    <text evidence="1">Belongs to the UPF0696 family.</text>
</comment>
<evidence type="ECO:0008006" key="5">
    <source>
        <dbReference type="Google" id="ProtNLM"/>
    </source>
</evidence>
<dbReference type="OrthoDB" id="10067381at2759"/>
<dbReference type="RefSeq" id="XP_035349144.1">
    <property type="nucleotide sequence ID" value="XM_035493251.1"/>
</dbReference>